<dbReference type="EMBL" id="JBGUAW010000004">
    <property type="protein sequence ID" value="MFA9460597.1"/>
    <property type="molecule type" value="Genomic_DNA"/>
</dbReference>
<evidence type="ECO:0000313" key="4">
    <source>
        <dbReference type="Proteomes" id="UP001575181"/>
    </source>
</evidence>
<dbReference type="Proteomes" id="UP001575181">
    <property type="component" value="Unassembled WGS sequence"/>
</dbReference>
<dbReference type="InterPro" id="IPR006860">
    <property type="entry name" value="FecR"/>
</dbReference>
<accession>A0ABV4TUC8</accession>
<organism evidence="3 4">
    <name type="scientific">Thiohalorhabdus methylotrophus</name>
    <dbReference type="NCBI Taxonomy" id="3242694"/>
    <lineage>
        <taxon>Bacteria</taxon>
        <taxon>Pseudomonadati</taxon>
        <taxon>Pseudomonadota</taxon>
        <taxon>Gammaproteobacteria</taxon>
        <taxon>Thiohalorhabdales</taxon>
        <taxon>Thiohalorhabdaceae</taxon>
        <taxon>Thiohalorhabdus</taxon>
    </lineage>
</organism>
<reference evidence="3 4" key="1">
    <citation type="submission" date="2024-08" db="EMBL/GenBank/DDBJ databases">
        <title>Whole-genome sequencing of halo(alkali)philic microorganisms from hypersaline lakes.</title>
        <authorList>
            <person name="Sorokin D.Y."/>
            <person name="Merkel A.Y."/>
            <person name="Messina E."/>
            <person name="Yakimov M."/>
        </authorList>
    </citation>
    <scope>NUCLEOTIDE SEQUENCE [LARGE SCALE GENOMIC DNA]</scope>
    <source>
        <strain evidence="3 4">Cl-TMA</strain>
    </source>
</reference>
<evidence type="ECO:0000256" key="1">
    <source>
        <dbReference type="SAM" id="MobiDB-lite"/>
    </source>
</evidence>
<gene>
    <name evidence="3" type="ORF">ACERLL_07135</name>
</gene>
<name>A0ABV4TUC8_9GAMM</name>
<feature type="region of interest" description="Disordered" evidence="1">
    <location>
        <begin position="196"/>
        <end position="241"/>
    </location>
</feature>
<dbReference type="PANTHER" id="PTHR38731">
    <property type="entry name" value="LIPL45-RELATED LIPOPROTEIN-RELATED"/>
    <property type="match status" value="1"/>
</dbReference>
<evidence type="ECO:0000313" key="3">
    <source>
        <dbReference type="EMBL" id="MFA9460597.1"/>
    </source>
</evidence>
<comment type="caution">
    <text evidence="3">The sequence shown here is derived from an EMBL/GenBank/DDBJ whole genome shotgun (WGS) entry which is preliminary data.</text>
</comment>
<feature type="domain" description="FecR protein" evidence="2">
    <location>
        <begin position="63"/>
        <end position="150"/>
    </location>
</feature>
<protein>
    <submittedName>
        <fullName evidence="3">FecR domain-containing protein</fullName>
    </submittedName>
</protein>
<feature type="compositionally biased region" description="Acidic residues" evidence="1">
    <location>
        <begin position="219"/>
        <end position="238"/>
    </location>
</feature>
<dbReference type="RefSeq" id="WP_373655378.1">
    <property type="nucleotide sequence ID" value="NZ_JBGUAW010000004.1"/>
</dbReference>
<sequence>MTGVRAIGLYVLGVAVYLSGMGPAVAAETVGRVITQVGEVVAVGPDGERRPLRRRSEIREGERVVTGEGGRAQVRFKDGALVDIKPDSAFAVKRYRSEEAGDEEDSAVMGLLKGGMRTITGAVGGGEGQEYEVETPVASIGVRGTQYLLRLCDGACGDVPGGLYGGVTQGRIAVSNDAGSKTFGGDRYFHVASRGDLPRGILQPPTDLVAATGGRGGGEDGEGGDGEGDAGESGEDASGENLGSALNALADQDDSMQVFEVPEEDFEASEESNNEGQPTGLESDPTPEPEIWGASHLLAQETLYSGYSGMGYPESGATVSIDDEGVLKAQTITATENLVIMDFQANQGAEPAGTGRNLDLGVYWGRWAAGDFSLKNTVPGEPAGDFHYAYVTDPTAAEQLGSLTGTATYNWGGGTTPTSSTGTWQVDSFSMDVNFGDRQISGASLELSPHKGTSGDSFIVNEYSSVELSSNFRITMGASGAQGTIYGQFVGPSAEGSMVIFSVKDAIELGSTVTGAGLLKR</sequence>
<keyword evidence="4" id="KW-1185">Reference proteome</keyword>
<feature type="compositionally biased region" description="Acidic residues" evidence="1">
    <location>
        <begin position="263"/>
        <end position="273"/>
    </location>
</feature>
<proteinExistence type="predicted"/>
<evidence type="ECO:0000259" key="2">
    <source>
        <dbReference type="Pfam" id="PF04773"/>
    </source>
</evidence>
<feature type="region of interest" description="Disordered" evidence="1">
    <location>
        <begin position="263"/>
        <end position="289"/>
    </location>
</feature>
<dbReference type="Pfam" id="PF04773">
    <property type="entry name" value="FecR"/>
    <property type="match status" value="1"/>
</dbReference>